<evidence type="ECO:0000313" key="2">
    <source>
        <dbReference type="Proteomes" id="UP000003656"/>
    </source>
</evidence>
<comment type="caution">
    <text evidence="1">The sequence shown here is derived from an EMBL/GenBank/DDBJ whole genome shotgun (WGS) entry which is preliminary data.</text>
</comment>
<dbReference type="Proteomes" id="UP000003656">
    <property type="component" value="Unassembled WGS sequence"/>
</dbReference>
<proteinExistence type="predicted"/>
<sequence>MAFTHAQGLVENINHSYSSFRCCKNTSELSALIPPTTHFPTILFNYFRHAHKCFANTPFPRLSIQAQTAIHPLRRAVPASY</sequence>
<dbReference type="AlphaFoldDB" id="D1NT71"/>
<dbReference type="EMBL" id="ABXB03000001">
    <property type="protein sequence ID" value="EFA23874.1"/>
    <property type="molecule type" value="Genomic_DNA"/>
</dbReference>
<gene>
    <name evidence="1" type="ORF">BIFGAL_02984</name>
</gene>
<evidence type="ECO:0000313" key="1">
    <source>
        <dbReference type="EMBL" id="EFA23874.1"/>
    </source>
</evidence>
<name>D1NT71_9BIFI</name>
<organism evidence="1 2">
    <name type="scientific">Bifidobacterium gallicum DSM 20093 = LMG 11596</name>
    <dbReference type="NCBI Taxonomy" id="561180"/>
    <lineage>
        <taxon>Bacteria</taxon>
        <taxon>Bacillati</taxon>
        <taxon>Actinomycetota</taxon>
        <taxon>Actinomycetes</taxon>
        <taxon>Bifidobacteriales</taxon>
        <taxon>Bifidobacteriaceae</taxon>
        <taxon>Bifidobacterium</taxon>
    </lineage>
</organism>
<protein>
    <submittedName>
        <fullName evidence="1">Uncharacterized protein</fullName>
    </submittedName>
</protein>
<reference evidence="1 2" key="1">
    <citation type="submission" date="2009-11" db="EMBL/GenBank/DDBJ databases">
        <authorList>
            <person name="Weinstock G."/>
            <person name="Sodergren E."/>
            <person name="Clifton S."/>
            <person name="Fulton L."/>
            <person name="Fulton B."/>
            <person name="Courtney L."/>
            <person name="Fronick C."/>
            <person name="Harrison M."/>
            <person name="Strong C."/>
            <person name="Farmer C."/>
            <person name="Delahaunty K."/>
            <person name="Markovic C."/>
            <person name="Hall O."/>
            <person name="Minx P."/>
            <person name="Tomlinson C."/>
            <person name="Mitreva M."/>
            <person name="Nelson J."/>
            <person name="Hou S."/>
            <person name="Wollam A."/>
            <person name="Pepin K.H."/>
            <person name="Johnson M."/>
            <person name="Bhonagiri V."/>
            <person name="Nash W.E."/>
            <person name="Warren W."/>
            <person name="Chinwalla A."/>
            <person name="Mardis E.R."/>
            <person name="Wilson R.K."/>
        </authorList>
    </citation>
    <scope>NUCLEOTIDE SEQUENCE [LARGE SCALE GENOMIC DNA]</scope>
    <source>
        <strain evidence="1 2">DSM 20093</strain>
    </source>
</reference>
<accession>D1NT71</accession>